<dbReference type="RefSeq" id="WP_129132060.1">
    <property type="nucleotide sequence ID" value="NZ_SDHW01000005.1"/>
</dbReference>
<dbReference type="OrthoDB" id="1005072at2"/>
<dbReference type="EMBL" id="SDHW01000005">
    <property type="protein sequence ID" value="RXK59004.1"/>
    <property type="molecule type" value="Genomic_DNA"/>
</dbReference>
<proteinExistence type="predicted"/>
<protein>
    <submittedName>
        <fullName evidence="1">DUF2851 family protein</fullName>
    </submittedName>
</protein>
<gene>
    <name evidence="1" type="ORF">ESA94_16615</name>
</gene>
<dbReference type="InterPro" id="IPR021272">
    <property type="entry name" value="DUF2851"/>
</dbReference>
<comment type="caution">
    <text evidence="1">The sequence shown here is derived from an EMBL/GenBank/DDBJ whole genome shotgun (WGS) entry which is preliminary data.</text>
</comment>
<reference evidence="1 2" key="1">
    <citation type="submission" date="2019-01" db="EMBL/GenBank/DDBJ databases">
        <title>Lacibacter sp. strain TTM-7.</title>
        <authorList>
            <person name="Chen W.-M."/>
        </authorList>
    </citation>
    <scope>NUCLEOTIDE SEQUENCE [LARGE SCALE GENOMIC DNA]</scope>
    <source>
        <strain evidence="1 2">TTM-7</strain>
    </source>
</reference>
<accession>A0A4Q1CG46</accession>
<evidence type="ECO:0000313" key="2">
    <source>
        <dbReference type="Proteomes" id="UP000290204"/>
    </source>
</evidence>
<keyword evidence="2" id="KW-1185">Reference proteome</keyword>
<dbReference type="AlphaFoldDB" id="A0A4Q1CG46"/>
<dbReference type="Proteomes" id="UP000290204">
    <property type="component" value="Unassembled WGS sequence"/>
</dbReference>
<sequence>MNEHLLQYIWQHLYFNKEELLTVQNETLQIIFQGSRNTNQGPDFLEAKVNINAVTWVGNIELHIKTSDWIKHGHTGDMHYNNVVLHVVYENDLAIDNNLPVLELKNRISKNLLGYYKQLMEQNSFVPCSNQLQQVNELVWQSWKERMIAERLQQKSNLIQQLLQQSNRHWEETFWQLVARNFGAPLNADAFELVAKTLPVTLLAKHKNQIHQLEALLLGQAGLLNTDFSEDYPVMLQKEYRFLQTKHKLQPITRPLQFLRMRPSNFPTVRLAQLAMLIQQSSHLFSKVINARTIEQLRSMFTVTANDFWHYHYTLNEAGSFRKKNVGDVMVNNLLINTVIPLLFVYAQEQHNRALKEKVLQWLQQLPKEKNSITAKWEAVDVVHQSAFDSQVLLFLKKNYCDAKHCLQCAIGNSLLKKQLTS</sequence>
<dbReference type="Pfam" id="PF11013">
    <property type="entry name" value="DUF2851"/>
    <property type="match status" value="1"/>
</dbReference>
<evidence type="ECO:0000313" key="1">
    <source>
        <dbReference type="EMBL" id="RXK59004.1"/>
    </source>
</evidence>
<organism evidence="1 2">
    <name type="scientific">Lacibacter luteus</name>
    <dbReference type="NCBI Taxonomy" id="2508719"/>
    <lineage>
        <taxon>Bacteria</taxon>
        <taxon>Pseudomonadati</taxon>
        <taxon>Bacteroidota</taxon>
        <taxon>Chitinophagia</taxon>
        <taxon>Chitinophagales</taxon>
        <taxon>Chitinophagaceae</taxon>
        <taxon>Lacibacter</taxon>
    </lineage>
</organism>
<name>A0A4Q1CG46_9BACT</name>